<dbReference type="CDD" id="cd16425">
    <property type="entry name" value="TrbF"/>
    <property type="match status" value="1"/>
</dbReference>
<keyword evidence="4 5" id="KW-0472">Membrane</keyword>
<reference evidence="8" key="1">
    <citation type="submission" date="2015-09" db="EMBL/GenBank/DDBJ databases">
        <authorList>
            <person name="Kook J.-K."/>
            <person name="Park S.-N."/>
            <person name="Lim Y.K."/>
            <person name="Jo E."/>
        </authorList>
    </citation>
    <scope>NUCLEOTIDE SEQUENCE [LARGE SCALE GENOMIC DNA]</scope>
    <source>
        <strain evidence="8">KCOM 1279</strain>
    </source>
</reference>
<dbReference type="PATRIC" id="fig|76859.3.peg.743"/>
<evidence type="ECO:0000256" key="2">
    <source>
        <dbReference type="ARBA" id="ARBA00022692"/>
    </source>
</evidence>
<dbReference type="EMBL" id="CP012713">
    <property type="protein sequence ID" value="ALF17328.1"/>
    <property type="molecule type" value="Genomic_DNA"/>
</dbReference>
<dbReference type="InterPro" id="IPR035658">
    <property type="entry name" value="TrbF"/>
</dbReference>
<dbReference type="Proteomes" id="UP000063147">
    <property type="component" value="Chromosome"/>
</dbReference>
<keyword evidence="3 5" id="KW-1133">Transmembrane helix</keyword>
<proteinExistence type="predicted"/>
<sequence length="226" mass="26191">MFSKKEKKDTLPDKNYEKSKKEFLDFYSSMAARLHTWKLISFLLLILTIICVSGIVYLSTRSSLIPYVIEVDETGNAKGINPAYQINYDPGEANIQYYLKEFVNNSRWLSSDTVLQGNFYQTAIAFLTTETKEKYNQIVKGENWTEMIKNGFTRDVQIESINKVAGTNNSYQIRWIENVYNKGTLIDTKRILGIFSIKIEQPRNLEELQQNPLGIKISDYHISNEK</sequence>
<protein>
    <submittedName>
        <fullName evidence="7">Conjugal transfer protein TrbF</fullName>
    </submittedName>
</protein>
<name>A0A0M4RJL1_9FUSO</name>
<dbReference type="InterPro" id="IPR032710">
    <property type="entry name" value="NTF2-like_dom_sf"/>
</dbReference>
<dbReference type="AlphaFoldDB" id="A0A0M4RJL1"/>
<dbReference type="SUPFAM" id="SSF54427">
    <property type="entry name" value="NTF2-like"/>
    <property type="match status" value="1"/>
</dbReference>
<evidence type="ECO:0000256" key="3">
    <source>
        <dbReference type="ARBA" id="ARBA00022989"/>
    </source>
</evidence>
<keyword evidence="2 5" id="KW-0812">Transmembrane</keyword>
<dbReference type="GO" id="GO:0016020">
    <property type="term" value="C:membrane"/>
    <property type="evidence" value="ECO:0007669"/>
    <property type="project" value="UniProtKB-SubCell"/>
</dbReference>
<evidence type="ECO:0000259" key="6">
    <source>
        <dbReference type="Pfam" id="PF04335"/>
    </source>
</evidence>
<comment type="subcellular location">
    <subcellularLocation>
        <location evidence="1">Membrane</location>
        <topology evidence="1">Single-pass membrane protein</topology>
    </subcellularLocation>
</comment>
<feature type="transmembrane region" description="Helical" evidence="5">
    <location>
        <begin position="39"/>
        <end position="58"/>
    </location>
</feature>
<gene>
    <name evidence="7" type="ORF">RN98_03765</name>
</gene>
<dbReference type="RefSeq" id="WP_009006747.1">
    <property type="nucleotide sequence ID" value="NZ_CP012713.1"/>
</dbReference>
<dbReference type="Gene3D" id="3.10.450.230">
    <property type="entry name" value="VirB8 protein"/>
    <property type="match status" value="1"/>
</dbReference>
<dbReference type="InterPro" id="IPR007430">
    <property type="entry name" value="VirB8"/>
</dbReference>
<evidence type="ECO:0000256" key="1">
    <source>
        <dbReference type="ARBA" id="ARBA00004167"/>
    </source>
</evidence>
<organism evidence="7 8">
    <name type="scientific">Fusobacterium animalis</name>
    <dbReference type="NCBI Taxonomy" id="76859"/>
    <lineage>
        <taxon>Bacteria</taxon>
        <taxon>Fusobacteriati</taxon>
        <taxon>Fusobacteriota</taxon>
        <taxon>Fusobacteriia</taxon>
        <taxon>Fusobacteriales</taxon>
        <taxon>Fusobacteriaceae</taxon>
        <taxon>Fusobacterium</taxon>
    </lineage>
</organism>
<evidence type="ECO:0000256" key="4">
    <source>
        <dbReference type="ARBA" id="ARBA00023136"/>
    </source>
</evidence>
<evidence type="ECO:0000256" key="5">
    <source>
        <dbReference type="SAM" id="Phobius"/>
    </source>
</evidence>
<evidence type="ECO:0000313" key="7">
    <source>
        <dbReference type="EMBL" id="ALF17328.1"/>
    </source>
</evidence>
<dbReference type="Pfam" id="PF04335">
    <property type="entry name" value="VirB8"/>
    <property type="match status" value="1"/>
</dbReference>
<evidence type="ECO:0000313" key="8">
    <source>
        <dbReference type="Proteomes" id="UP000063147"/>
    </source>
</evidence>
<accession>A0A0M4RJL1</accession>
<dbReference type="OrthoDB" id="89920at2"/>
<feature type="domain" description="Bacterial virulence protein VirB8" evidence="6">
    <location>
        <begin position="26"/>
        <end position="225"/>
    </location>
</feature>